<dbReference type="Gene3D" id="1.20.5.400">
    <property type="match status" value="1"/>
</dbReference>
<protein>
    <submittedName>
        <fullName evidence="3">Uncharacterized protein</fullName>
    </submittedName>
</protein>
<evidence type="ECO:0000256" key="1">
    <source>
        <dbReference type="SAM" id="Coils"/>
    </source>
</evidence>
<keyword evidence="4" id="KW-1185">Reference proteome</keyword>
<keyword evidence="1" id="KW-0175">Coiled coil</keyword>
<dbReference type="Proteomes" id="UP000424527">
    <property type="component" value="Unassembled WGS sequence"/>
</dbReference>
<feature type="coiled-coil region" evidence="1">
    <location>
        <begin position="140"/>
        <end position="198"/>
    </location>
</feature>
<keyword evidence="2" id="KW-0472">Membrane</keyword>
<name>A0A6G0JB60_LARCR</name>
<keyword evidence="2" id="KW-1133">Transmembrane helix</keyword>
<sequence>MSEDLYSQVDLTKKVRFQTAEKEDTNADNNGNIDNVTIYDNYCAEGCTPPKSQDNGTDDQRQNTSVNVSSGQRNLFKAAAVFLGLQCLVLLAAVIVLVVLWIQDKNIWKVSNEKLTSQKDKLLISYSEKESLIYNLTRNTGKLEAMINNLTNERDELQTSYCELESLNHNLTLKTIKLEAMNNNLTNEREKLKSVIGE</sequence>
<dbReference type="AlphaFoldDB" id="A0A6G0JB60"/>
<feature type="transmembrane region" description="Helical" evidence="2">
    <location>
        <begin position="78"/>
        <end position="102"/>
    </location>
</feature>
<comment type="caution">
    <text evidence="3">The sequence shown here is derived from an EMBL/GenBank/DDBJ whole genome shotgun (WGS) entry which is preliminary data.</text>
</comment>
<evidence type="ECO:0000313" key="3">
    <source>
        <dbReference type="EMBL" id="KAE8300692.1"/>
    </source>
</evidence>
<evidence type="ECO:0000313" key="4">
    <source>
        <dbReference type="Proteomes" id="UP000424527"/>
    </source>
</evidence>
<keyword evidence="2" id="KW-0812">Transmembrane</keyword>
<gene>
    <name evidence="3" type="ORF">D5F01_LYC00839</name>
</gene>
<evidence type="ECO:0000256" key="2">
    <source>
        <dbReference type="SAM" id="Phobius"/>
    </source>
</evidence>
<organism evidence="3 4">
    <name type="scientific">Larimichthys crocea</name>
    <name type="common">Large yellow croaker</name>
    <name type="synonym">Pseudosciaena crocea</name>
    <dbReference type="NCBI Taxonomy" id="215358"/>
    <lineage>
        <taxon>Eukaryota</taxon>
        <taxon>Metazoa</taxon>
        <taxon>Chordata</taxon>
        <taxon>Craniata</taxon>
        <taxon>Vertebrata</taxon>
        <taxon>Euteleostomi</taxon>
        <taxon>Actinopterygii</taxon>
        <taxon>Neopterygii</taxon>
        <taxon>Teleostei</taxon>
        <taxon>Neoteleostei</taxon>
        <taxon>Acanthomorphata</taxon>
        <taxon>Eupercaria</taxon>
        <taxon>Sciaenidae</taxon>
        <taxon>Larimichthys</taxon>
    </lineage>
</organism>
<reference evidence="3 4" key="1">
    <citation type="submission" date="2019-07" db="EMBL/GenBank/DDBJ databases">
        <title>Chromosome genome assembly for large yellow croaker.</title>
        <authorList>
            <person name="Xiao S."/>
        </authorList>
    </citation>
    <scope>NUCLEOTIDE SEQUENCE [LARGE SCALE GENOMIC DNA]</scope>
    <source>
        <strain evidence="3">JMULYC20181020</strain>
        <tissue evidence="3">Muscle</tissue>
    </source>
</reference>
<dbReference type="EMBL" id="REGW02000001">
    <property type="protein sequence ID" value="KAE8300692.1"/>
    <property type="molecule type" value="Genomic_DNA"/>
</dbReference>
<accession>A0A6G0JB60</accession>
<proteinExistence type="predicted"/>